<dbReference type="OrthoDB" id="2506242at2759"/>
<protein>
    <submittedName>
        <fullName evidence="2">Uncharacterized protein</fullName>
    </submittedName>
</protein>
<keyword evidence="3" id="KW-1185">Reference proteome</keyword>
<sequence>MDRAPVQLNRSPVAADSPIYVPSDYIRSVHPDSPVYVPSDSFYVGNPFVQEAAPFLTVNRAAIDPTWLPPRQQPYPIPPSSPLRPGTTPPAHIQHETEPNRVEGDSAIGPETMPLDPLPPLDTYPFADVTRVPSPNPPGFYDPDDYHRLQDHQIESMLQRRPDPARFSRYTFAPQQFTDFYQSIASEYVQLCNKHPTPNDDERADRINFFKFMTRRYHSIDRVVISPPPFLKD</sequence>
<dbReference type="EMBL" id="LAVV01013960">
    <property type="protein sequence ID" value="KNZ45167.1"/>
    <property type="molecule type" value="Genomic_DNA"/>
</dbReference>
<dbReference type="STRING" id="27349.A0A0L6UA35"/>
<proteinExistence type="predicted"/>
<name>A0A0L6UA35_9BASI</name>
<dbReference type="AlphaFoldDB" id="A0A0L6UA35"/>
<feature type="compositionally biased region" description="Basic and acidic residues" evidence="1">
    <location>
        <begin position="93"/>
        <end position="104"/>
    </location>
</feature>
<evidence type="ECO:0000313" key="3">
    <source>
        <dbReference type="Proteomes" id="UP000037035"/>
    </source>
</evidence>
<dbReference type="VEuPathDB" id="FungiDB:VP01_841g3"/>
<evidence type="ECO:0000256" key="1">
    <source>
        <dbReference type="SAM" id="MobiDB-lite"/>
    </source>
</evidence>
<organism evidence="2 3">
    <name type="scientific">Puccinia sorghi</name>
    <dbReference type="NCBI Taxonomy" id="27349"/>
    <lineage>
        <taxon>Eukaryota</taxon>
        <taxon>Fungi</taxon>
        <taxon>Dikarya</taxon>
        <taxon>Basidiomycota</taxon>
        <taxon>Pucciniomycotina</taxon>
        <taxon>Pucciniomycetes</taxon>
        <taxon>Pucciniales</taxon>
        <taxon>Pucciniaceae</taxon>
        <taxon>Puccinia</taxon>
    </lineage>
</organism>
<dbReference type="Proteomes" id="UP000037035">
    <property type="component" value="Unassembled WGS sequence"/>
</dbReference>
<feature type="compositionally biased region" description="Pro residues" evidence="1">
    <location>
        <begin position="67"/>
        <end position="82"/>
    </location>
</feature>
<comment type="caution">
    <text evidence="2">The sequence shown here is derived from an EMBL/GenBank/DDBJ whole genome shotgun (WGS) entry which is preliminary data.</text>
</comment>
<feature type="region of interest" description="Disordered" evidence="1">
    <location>
        <begin position="67"/>
        <end position="115"/>
    </location>
</feature>
<evidence type="ECO:0000313" key="2">
    <source>
        <dbReference type="EMBL" id="KNZ45167.1"/>
    </source>
</evidence>
<accession>A0A0L6UA35</accession>
<gene>
    <name evidence="2" type="ORF">VP01_841g3</name>
</gene>
<reference evidence="2 3" key="1">
    <citation type="submission" date="2015-08" db="EMBL/GenBank/DDBJ databases">
        <title>Next Generation Sequencing and Analysis of the Genome of Puccinia sorghi L Schw, the Causal Agent of Maize Common Rust.</title>
        <authorList>
            <person name="Rochi L."/>
            <person name="Burguener G."/>
            <person name="Darino M."/>
            <person name="Turjanski A."/>
            <person name="Kreff E."/>
            <person name="Dieguez M.J."/>
            <person name="Sacco F."/>
        </authorList>
    </citation>
    <scope>NUCLEOTIDE SEQUENCE [LARGE SCALE GENOMIC DNA]</scope>
    <source>
        <strain evidence="2 3">RO10H11247</strain>
    </source>
</reference>